<dbReference type="Gene3D" id="4.10.1000.10">
    <property type="entry name" value="Zinc finger, CCCH-type"/>
    <property type="match status" value="1"/>
</dbReference>
<evidence type="ECO:0000256" key="1">
    <source>
        <dbReference type="ARBA" id="ARBA00022723"/>
    </source>
</evidence>
<keyword evidence="1 4" id="KW-0479">Metal-binding</keyword>
<feature type="compositionally biased region" description="Low complexity" evidence="5">
    <location>
        <begin position="197"/>
        <end position="218"/>
    </location>
</feature>
<dbReference type="eggNOG" id="ENOG502TCDX">
    <property type="taxonomic scope" value="Eukaryota"/>
</dbReference>
<dbReference type="InParanoid" id="B4JE04"/>
<dbReference type="Proteomes" id="UP000001070">
    <property type="component" value="Unassembled WGS sequence"/>
</dbReference>
<protein>
    <submittedName>
        <fullName evidence="7">GH11283</fullName>
    </submittedName>
</protein>
<evidence type="ECO:0000256" key="4">
    <source>
        <dbReference type="PROSITE-ProRule" id="PRU00723"/>
    </source>
</evidence>
<feature type="compositionally biased region" description="Low complexity" evidence="5">
    <location>
        <begin position="255"/>
        <end position="272"/>
    </location>
</feature>
<reference evidence="7 8" key="1">
    <citation type="journal article" date="2007" name="Nature">
        <title>Evolution of genes and genomes on the Drosophila phylogeny.</title>
        <authorList>
            <consortium name="Drosophila 12 Genomes Consortium"/>
            <person name="Clark A.G."/>
            <person name="Eisen M.B."/>
            <person name="Smith D.R."/>
            <person name="Bergman C.M."/>
            <person name="Oliver B."/>
            <person name="Markow T.A."/>
            <person name="Kaufman T.C."/>
            <person name="Kellis M."/>
            <person name="Gelbart W."/>
            <person name="Iyer V.N."/>
            <person name="Pollard D.A."/>
            <person name="Sackton T.B."/>
            <person name="Larracuente A.M."/>
            <person name="Singh N.D."/>
            <person name="Abad J.P."/>
            <person name="Abt D.N."/>
            <person name="Adryan B."/>
            <person name="Aguade M."/>
            <person name="Akashi H."/>
            <person name="Anderson W.W."/>
            <person name="Aquadro C.F."/>
            <person name="Ardell D.H."/>
            <person name="Arguello R."/>
            <person name="Artieri C.G."/>
            <person name="Barbash D.A."/>
            <person name="Barker D."/>
            <person name="Barsanti P."/>
            <person name="Batterham P."/>
            <person name="Batzoglou S."/>
            <person name="Begun D."/>
            <person name="Bhutkar A."/>
            <person name="Blanco E."/>
            <person name="Bosak S.A."/>
            <person name="Bradley R.K."/>
            <person name="Brand A.D."/>
            <person name="Brent M.R."/>
            <person name="Brooks A.N."/>
            <person name="Brown R.H."/>
            <person name="Butlin R.K."/>
            <person name="Caggese C."/>
            <person name="Calvi B.R."/>
            <person name="Bernardo de Carvalho A."/>
            <person name="Caspi A."/>
            <person name="Castrezana S."/>
            <person name="Celniker S.E."/>
            <person name="Chang J.L."/>
            <person name="Chapple C."/>
            <person name="Chatterji S."/>
            <person name="Chinwalla A."/>
            <person name="Civetta A."/>
            <person name="Clifton S.W."/>
            <person name="Comeron J.M."/>
            <person name="Costello J.C."/>
            <person name="Coyne J.A."/>
            <person name="Daub J."/>
            <person name="David R.G."/>
            <person name="Delcher A.L."/>
            <person name="Delehaunty K."/>
            <person name="Do C.B."/>
            <person name="Ebling H."/>
            <person name="Edwards K."/>
            <person name="Eickbush T."/>
            <person name="Evans J.D."/>
            <person name="Filipski A."/>
            <person name="Findeiss S."/>
            <person name="Freyhult E."/>
            <person name="Fulton L."/>
            <person name="Fulton R."/>
            <person name="Garcia A.C."/>
            <person name="Gardiner A."/>
            <person name="Garfield D.A."/>
            <person name="Garvin B.E."/>
            <person name="Gibson G."/>
            <person name="Gilbert D."/>
            <person name="Gnerre S."/>
            <person name="Godfrey J."/>
            <person name="Good R."/>
            <person name="Gotea V."/>
            <person name="Gravely B."/>
            <person name="Greenberg A.J."/>
            <person name="Griffiths-Jones S."/>
            <person name="Gross S."/>
            <person name="Guigo R."/>
            <person name="Gustafson E.A."/>
            <person name="Haerty W."/>
            <person name="Hahn M.W."/>
            <person name="Halligan D.L."/>
            <person name="Halpern A.L."/>
            <person name="Halter G.M."/>
            <person name="Han M.V."/>
            <person name="Heger A."/>
            <person name="Hillier L."/>
            <person name="Hinrichs A.S."/>
            <person name="Holmes I."/>
            <person name="Hoskins R.A."/>
            <person name="Hubisz M.J."/>
            <person name="Hultmark D."/>
            <person name="Huntley M.A."/>
            <person name="Jaffe D.B."/>
            <person name="Jagadeeshan S."/>
            <person name="Jeck W.R."/>
            <person name="Johnson J."/>
            <person name="Jones C.D."/>
            <person name="Jordan W.C."/>
            <person name="Karpen G.H."/>
            <person name="Kataoka E."/>
            <person name="Keightley P.D."/>
            <person name="Kheradpour P."/>
            <person name="Kirkness E.F."/>
            <person name="Koerich L.B."/>
            <person name="Kristiansen K."/>
            <person name="Kudrna D."/>
            <person name="Kulathinal R.J."/>
            <person name="Kumar S."/>
            <person name="Kwok R."/>
            <person name="Lander E."/>
            <person name="Langley C.H."/>
            <person name="Lapoint R."/>
            <person name="Lazzaro B.P."/>
            <person name="Lee S.J."/>
            <person name="Levesque L."/>
            <person name="Li R."/>
            <person name="Lin C.F."/>
            <person name="Lin M.F."/>
            <person name="Lindblad-Toh K."/>
            <person name="Llopart A."/>
            <person name="Long M."/>
            <person name="Low L."/>
            <person name="Lozovsky E."/>
            <person name="Lu J."/>
            <person name="Luo M."/>
            <person name="Machado C.A."/>
            <person name="Makalowski W."/>
            <person name="Marzo M."/>
            <person name="Matsuda M."/>
            <person name="Matzkin L."/>
            <person name="McAllister B."/>
            <person name="McBride C.S."/>
            <person name="McKernan B."/>
            <person name="McKernan K."/>
            <person name="Mendez-Lago M."/>
            <person name="Minx P."/>
            <person name="Mollenhauer M.U."/>
            <person name="Montooth K."/>
            <person name="Mount S.M."/>
            <person name="Mu X."/>
            <person name="Myers E."/>
            <person name="Negre B."/>
            <person name="Newfeld S."/>
            <person name="Nielsen R."/>
            <person name="Noor M.A."/>
            <person name="O'Grady P."/>
            <person name="Pachter L."/>
            <person name="Papaceit M."/>
            <person name="Parisi M.J."/>
            <person name="Parisi M."/>
            <person name="Parts L."/>
            <person name="Pedersen J.S."/>
            <person name="Pesole G."/>
            <person name="Phillippy A.M."/>
            <person name="Ponting C.P."/>
            <person name="Pop M."/>
            <person name="Porcelli D."/>
            <person name="Powell J.R."/>
            <person name="Prohaska S."/>
            <person name="Pruitt K."/>
            <person name="Puig M."/>
            <person name="Quesneville H."/>
            <person name="Ram K.R."/>
            <person name="Rand D."/>
            <person name="Rasmussen M.D."/>
            <person name="Reed L.K."/>
            <person name="Reenan R."/>
            <person name="Reily A."/>
            <person name="Remington K.A."/>
            <person name="Rieger T.T."/>
            <person name="Ritchie M.G."/>
            <person name="Robin C."/>
            <person name="Rogers Y.H."/>
            <person name="Rohde C."/>
            <person name="Rozas J."/>
            <person name="Rubenfield M.J."/>
            <person name="Ruiz A."/>
            <person name="Russo S."/>
            <person name="Salzberg S.L."/>
            <person name="Sanchez-Gracia A."/>
            <person name="Saranga D.J."/>
            <person name="Sato H."/>
            <person name="Schaeffer S.W."/>
            <person name="Schatz M.C."/>
            <person name="Schlenke T."/>
            <person name="Schwartz R."/>
            <person name="Segarra C."/>
            <person name="Singh R.S."/>
            <person name="Sirot L."/>
            <person name="Sirota M."/>
            <person name="Sisneros N.B."/>
            <person name="Smith C.D."/>
            <person name="Smith T.F."/>
            <person name="Spieth J."/>
            <person name="Stage D.E."/>
            <person name="Stark A."/>
            <person name="Stephan W."/>
            <person name="Strausberg R.L."/>
            <person name="Strempel S."/>
            <person name="Sturgill D."/>
            <person name="Sutton G."/>
            <person name="Sutton G.G."/>
            <person name="Tao W."/>
            <person name="Teichmann S."/>
            <person name="Tobari Y.N."/>
            <person name="Tomimura Y."/>
            <person name="Tsolas J.M."/>
            <person name="Valente V.L."/>
            <person name="Venter E."/>
            <person name="Venter J.C."/>
            <person name="Vicario S."/>
            <person name="Vieira F.G."/>
            <person name="Vilella A.J."/>
            <person name="Villasante A."/>
            <person name="Walenz B."/>
            <person name="Wang J."/>
            <person name="Wasserman M."/>
            <person name="Watts T."/>
            <person name="Wilson D."/>
            <person name="Wilson R.K."/>
            <person name="Wing R.A."/>
            <person name="Wolfner M.F."/>
            <person name="Wong A."/>
            <person name="Wong G.K."/>
            <person name="Wu C.I."/>
            <person name="Wu G."/>
            <person name="Yamamoto D."/>
            <person name="Yang H.P."/>
            <person name="Yang S.P."/>
            <person name="Yorke J.A."/>
            <person name="Yoshida K."/>
            <person name="Zdobnov E."/>
            <person name="Zhang P."/>
            <person name="Zhang Y."/>
            <person name="Zimin A.V."/>
            <person name="Baldwin J."/>
            <person name="Abdouelleil A."/>
            <person name="Abdulkadir J."/>
            <person name="Abebe A."/>
            <person name="Abera B."/>
            <person name="Abreu J."/>
            <person name="Acer S.C."/>
            <person name="Aftuck L."/>
            <person name="Alexander A."/>
            <person name="An P."/>
            <person name="Anderson E."/>
            <person name="Anderson S."/>
            <person name="Arachi H."/>
            <person name="Azer M."/>
            <person name="Bachantsang P."/>
            <person name="Barry A."/>
            <person name="Bayul T."/>
            <person name="Berlin A."/>
            <person name="Bessette D."/>
            <person name="Bloom T."/>
            <person name="Blye J."/>
            <person name="Boguslavskiy L."/>
            <person name="Bonnet C."/>
            <person name="Boukhgalter B."/>
            <person name="Bourzgui I."/>
            <person name="Brown A."/>
            <person name="Cahill P."/>
            <person name="Channer S."/>
            <person name="Cheshatsang Y."/>
            <person name="Chuda L."/>
            <person name="Citroen M."/>
            <person name="Collymore A."/>
            <person name="Cooke P."/>
            <person name="Costello M."/>
            <person name="D'Aco K."/>
            <person name="Daza R."/>
            <person name="De Haan G."/>
            <person name="DeGray S."/>
            <person name="DeMaso C."/>
            <person name="Dhargay N."/>
            <person name="Dooley K."/>
            <person name="Dooley E."/>
            <person name="Doricent M."/>
            <person name="Dorje P."/>
            <person name="Dorjee K."/>
            <person name="Dupes A."/>
            <person name="Elong R."/>
            <person name="Falk J."/>
            <person name="Farina A."/>
            <person name="Faro S."/>
            <person name="Ferguson D."/>
            <person name="Fisher S."/>
            <person name="Foley C.D."/>
            <person name="Franke A."/>
            <person name="Friedrich D."/>
            <person name="Gadbois L."/>
            <person name="Gearin G."/>
            <person name="Gearin C.R."/>
            <person name="Giannoukos G."/>
            <person name="Goode T."/>
            <person name="Graham J."/>
            <person name="Grandbois E."/>
            <person name="Grewal S."/>
            <person name="Gyaltsen K."/>
            <person name="Hafez N."/>
            <person name="Hagos B."/>
            <person name="Hall J."/>
            <person name="Henson C."/>
            <person name="Hollinger A."/>
            <person name="Honan T."/>
            <person name="Huard M.D."/>
            <person name="Hughes L."/>
            <person name="Hurhula B."/>
            <person name="Husby M.E."/>
            <person name="Kamat A."/>
            <person name="Kanga B."/>
            <person name="Kashin S."/>
            <person name="Khazanovich D."/>
            <person name="Kisner P."/>
            <person name="Lance K."/>
            <person name="Lara M."/>
            <person name="Lee W."/>
            <person name="Lennon N."/>
            <person name="Letendre F."/>
            <person name="LeVine R."/>
            <person name="Lipovsky A."/>
            <person name="Liu X."/>
            <person name="Liu J."/>
            <person name="Liu S."/>
            <person name="Lokyitsang T."/>
            <person name="Lokyitsang Y."/>
            <person name="Lubonja R."/>
            <person name="Lui A."/>
            <person name="MacDonald P."/>
            <person name="Magnisalis V."/>
            <person name="Maru K."/>
            <person name="Matthews C."/>
            <person name="McCusker W."/>
            <person name="McDonough S."/>
            <person name="Mehta T."/>
            <person name="Meldrim J."/>
            <person name="Meneus L."/>
            <person name="Mihai O."/>
            <person name="Mihalev A."/>
            <person name="Mihova T."/>
            <person name="Mittelman R."/>
            <person name="Mlenga V."/>
            <person name="Montmayeur A."/>
            <person name="Mulrain L."/>
            <person name="Navidi A."/>
            <person name="Naylor J."/>
            <person name="Negash T."/>
            <person name="Nguyen T."/>
            <person name="Nguyen N."/>
            <person name="Nicol R."/>
            <person name="Norbu C."/>
            <person name="Norbu N."/>
            <person name="Novod N."/>
            <person name="O'Neill B."/>
            <person name="Osman S."/>
            <person name="Markiewicz E."/>
            <person name="Oyono O.L."/>
            <person name="Patti C."/>
            <person name="Phunkhang P."/>
            <person name="Pierre F."/>
            <person name="Priest M."/>
            <person name="Raghuraman S."/>
            <person name="Rege F."/>
            <person name="Reyes R."/>
            <person name="Rise C."/>
            <person name="Rogov P."/>
            <person name="Ross K."/>
            <person name="Ryan E."/>
            <person name="Settipalli S."/>
            <person name="Shea T."/>
            <person name="Sherpa N."/>
            <person name="Shi L."/>
            <person name="Shih D."/>
            <person name="Sparrow T."/>
            <person name="Spaulding J."/>
            <person name="Stalker J."/>
            <person name="Stange-Thomann N."/>
            <person name="Stavropoulos S."/>
            <person name="Stone C."/>
            <person name="Strader C."/>
            <person name="Tesfaye S."/>
            <person name="Thomson T."/>
            <person name="Thoulutsang Y."/>
            <person name="Thoulutsang D."/>
            <person name="Topham K."/>
            <person name="Topping I."/>
            <person name="Tsamla T."/>
            <person name="Vassiliev H."/>
            <person name="Vo A."/>
            <person name="Wangchuk T."/>
            <person name="Wangdi T."/>
            <person name="Weiand M."/>
            <person name="Wilkinson J."/>
            <person name="Wilson A."/>
            <person name="Yadav S."/>
            <person name="Young G."/>
            <person name="Yu Q."/>
            <person name="Zembek L."/>
            <person name="Zhong D."/>
            <person name="Zimmer A."/>
            <person name="Zwirko Z."/>
            <person name="Jaffe D.B."/>
            <person name="Alvarez P."/>
            <person name="Brockman W."/>
            <person name="Butler J."/>
            <person name="Chin C."/>
            <person name="Gnerre S."/>
            <person name="Grabherr M."/>
            <person name="Kleber M."/>
            <person name="Mauceli E."/>
            <person name="MacCallum I."/>
        </authorList>
    </citation>
    <scope>NUCLEOTIDE SEQUENCE [LARGE SCALE GENOMIC DNA]</scope>
    <source>
        <strain evidence="8">Tucson 15287-2541.00</strain>
    </source>
</reference>
<feature type="domain" description="C3H1-type" evidence="6">
    <location>
        <begin position="49"/>
        <end position="76"/>
    </location>
</feature>
<feature type="compositionally biased region" description="Basic residues" evidence="5">
    <location>
        <begin position="138"/>
        <end position="148"/>
    </location>
</feature>
<feature type="compositionally biased region" description="Basic and acidic residues" evidence="5">
    <location>
        <begin position="9"/>
        <end position="31"/>
    </location>
</feature>
<dbReference type="OMA" id="TDPYYTH"/>
<dbReference type="EMBL" id="CH916368">
    <property type="protein sequence ID" value="EDW03524.1"/>
    <property type="molecule type" value="Genomic_DNA"/>
</dbReference>
<feature type="zinc finger region" description="C3H1-type" evidence="4">
    <location>
        <begin position="49"/>
        <end position="76"/>
    </location>
</feature>
<dbReference type="InterPro" id="IPR000571">
    <property type="entry name" value="Znf_CCCH"/>
</dbReference>
<dbReference type="PROSITE" id="PS50103">
    <property type="entry name" value="ZF_C3H1"/>
    <property type="match status" value="1"/>
</dbReference>
<evidence type="ECO:0000313" key="8">
    <source>
        <dbReference type="Proteomes" id="UP000001070"/>
    </source>
</evidence>
<dbReference type="PANTHER" id="PTHR46582">
    <property type="entry name" value="ZINC FINGER CCCH DOMAIN-CONTAINING PROTEIN 18"/>
    <property type="match status" value="1"/>
</dbReference>
<keyword evidence="8" id="KW-1185">Reference proteome</keyword>
<evidence type="ECO:0000256" key="5">
    <source>
        <dbReference type="SAM" id="MobiDB-lite"/>
    </source>
</evidence>
<dbReference type="GO" id="GO:0003723">
    <property type="term" value="F:RNA binding"/>
    <property type="evidence" value="ECO:0007669"/>
    <property type="project" value="TreeGrafter"/>
</dbReference>
<feature type="compositionally biased region" description="Basic residues" evidence="5">
    <location>
        <begin position="285"/>
        <end position="295"/>
    </location>
</feature>
<evidence type="ECO:0000313" key="7">
    <source>
        <dbReference type="EMBL" id="EDW03524.1"/>
    </source>
</evidence>
<feature type="compositionally biased region" description="Polar residues" evidence="5">
    <location>
        <begin position="219"/>
        <end position="237"/>
    </location>
</feature>
<dbReference type="HOGENOM" id="CLU_880730_0_0_1"/>
<feature type="region of interest" description="Disordered" evidence="5">
    <location>
        <begin position="1"/>
        <end position="45"/>
    </location>
</feature>
<evidence type="ECO:0000256" key="3">
    <source>
        <dbReference type="ARBA" id="ARBA00022833"/>
    </source>
</evidence>
<dbReference type="AlphaFoldDB" id="B4JE04"/>
<keyword evidence="3 4" id="KW-0862">Zinc</keyword>
<feature type="compositionally biased region" description="Acidic residues" evidence="5">
    <location>
        <begin position="32"/>
        <end position="43"/>
    </location>
</feature>
<feature type="region of interest" description="Disordered" evidence="5">
    <location>
        <begin position="129"/>
        <end position="316"/>
    </location>
</feature>
<sequence>MELNSEAPVEQKKEITSLDDANKKPPDNKNELEDELEDGEIYDSDYSNPEKAPICPFYRRNICTWGSSCRYRHLGCMNMGNYVMFDNVNPLVLPTPPSRVVENSNPVNHKTEIERSFNTSLQEHRQMMRDSGYNLSKPKPRRRSRKPWLKVEVRDTHRSERLDKRLPKLHGSTPYRPYQLSPKAPDRIVTVCRRRSSSSSSSTTTDDYTSTTNSSSSSGASHPQGSKASRTPLNSARPSRMKNVQRAPRKARYLSSSSDSSSDTSCDFSTHSSELRSSDSYNPRRYSRGRYKSRSRSTCNNNYQKKGSDSDLTTHT</sequence>
<dbReference type="GO" id="GO:0071011">
    <property type="term" value="C:precatalytic spliceosome"/>
    <property type="evidence" value="ECO:0007669"/>
    <property type="project" value="TreeGrafter"/>
</dbReference>
<dbReference type="STRING" id="7222.B4JE04"/>
<feature type="compositionally biased region" description="Basic and acidic residues" evidence="5">
    <location>
        <begin position="149"/>
        <end position="166"/>
    </location>
</feature>
<accession>B4JE04</accession>
<dbReference type="InterPro" id="IPR041367">
    <property type="entry name" value="Znf-CCCH_4"/>
</dbReference>
<dbReference type="GO" id="GO:0008270">
    <property type="term" value="F:zinc ion binding"/>
    <property type="evidence" value="ECO:0007669"/>
    <property type="project" value="UniProtKB-KW"/>
</dbReference>
<dbReference type="PANTHER" id="PTHR46582:SF1">
    <property type="entry name" value="ZINC FINGER CCCH DOMAIN-CONTAINING PROTEIN 18"/>
    <property type="match status" value="1"/>
</dbReference>
<evidence type="ECO:0000259" key="6">
    <source>
        <dbReference type="PROSITE" id="PS50103"/>
    </source>
</evidence>
<name>B4JE04_DROGR</name>
<gene>
    <name evidence="7" type="primary">Dgri\GH11283</name>
    <name evidence="7" type="ORF">Dgri_GH11283</name>
</gene>
<evidence type="ECO:0000256" key="2">
    <source>
        <dbReference type="ARBA" id="ARBA00022771"/>
    </source>
</evidence>
<dbReference type="OrthoDB" id="7873117at2759"/>
<organism evidence="8">
    <name type="scientific">Drosophila grimshawi</name>
    <name type="common">Hawaiian fruit fly</name>
    <name type="synonym">Idiomyia grimshawi</name>
    <dbReference type="NCBI Taxonomy" id="7222"/>
    <lineage>
        <taxon>Eukaryota</taxon>
        <taxon>Metazoa</taxon>
        <taxon>Ecdysozoa</taxon>
        <taxon>Arthropoda</taxon>
        <taxon>Hexapoda</taxon>
        <taxon>Insecta</taxon>
        <taxon>Pterygota</taxon>
        <taxon>Neoptera</taxon>
        <taxon>Endopterygota</taxon>
        <taxon>Diptera</taxon>
        <taxon>Brachycera</taxon>
        <taxon>Muscomorpha</taxon>
        <taxon>Ephydroidea</taxon>
        <taxon>Drosophilidae</taxon>
        <taxon>Drosophila</taxon>
        <taxon>Hawaiian Drosophila</taxon>
    </lineage>
</organism>
<dbReference type="SUPFAM" id="SSF90229">
    <property type="entry name" value="CCCH zinc finger"/>
    <property type="match status" value="1"/>
</dbReference>
<dbReference type="InterPro" id="IPR052647">
    <property type="entry name" value="Zinc_finger_CCCH-type"/>
</dbReference>
<feature type="compositionally biased region" description="Basic and acidic residues" evidence="5">
    <location>
        <begin position="306"/>
        <end position="316"/>
    </location>
</feature>
<proteinExistence type="predicted"/>
<dbReference type="Pfam" id="PF18044">
    <property type="entry name" value="zf-CCCH_4"/>
    <property type="match status" value="1"/>
</dbReference>
<dbReference type="InterPro" id="IPR036855">
    <property type="entry name" value="Znf_CCCH_sf"/>
</dbReference>
<keyword evidence="2 4" id="KW-0863">Zinc-finger</keyword>
<dbReference type="KEGG" id="dgr:6561957"/>